<name>A0ABX8B5Q1_9BACT</name>
<dbReference type="InterPro" id="IPR000073">
    <property type="entry name" value="AB_hydrolase_1"/>
</dbReference>
<keyword evidence="3" id="KW-1185">Reference proteome</keyword>
<evidence type="ECO:0000313" key="3">
    <source>
        <dbReference type="Proteomes" id="UP000677668"/>
    </source>
</evidence>
<feature type="domain" description="AB hydrolase-1" evidence="1">
    <location>
        <begin position="43"/>
        <end position="160"/>
    </location>
</feature>
<dbReference type="Gene3D" id="3.40.50.1820">
    <property type="entry name" value="alpha/beta hydrolase"/>
    <property type="match status" value="1"/>
</dbReference>
<accession>A0ABX8B5Q1</accession>
<dbReference type="InterPro" id="IPR029058">
    <property type="entry name" value="AB_hydrolase_fold"/>
</dbReference>
<dbReference type="EMBL" id="CP072642">
    <property type="protein sequence ID" value="QUV94866.1"/>
    <property type="molecule type" value="Genomic_DNA"/>
</dbReference>
<evidence type="ECO:0000313" key="2">
    <source>
        <dbReference type="EMBL" id="QUV94866.1"/>
    </source>
</evidence>
<reference evidence="2 3" key="1">
    <citation type="submission" date="2021-03" db="EMBL/GenBank/DDBJ databases">
        <title>Genomic and phenotypic characterization of Chloracidobacterium isolates provides evidence for multiple species.</title>
        <authorList>
            <person name="Saini M.K."/>
            <person name="Costas A.M.G."/>
            <person name="Tank M."/>
            <person name="Bryant D.A."/>
        </authorList>
    </citation>
    <scope>NUCLEOTIDE SEQUENCE [LARGE SCALE GENOMIC DNA]</scope>
    <source>
        <strain evidence="2 3">N</strain>
    </source>
</reference>
<protein>
    <submittedName>
        <fullName evidence="2">Alpha/beta fold hydrolase</fullName>
    </submittedName>
</protein>
<evidence type="ECO:0000259" key="1">
    <source>
        <dbReference type="Pfam" id="PF00561"/>
    </source>
</evidence>
<dbReference type="Proteomes" id="UP000677668">
    <property type="component" value="Chromosome 1"/>
</dbReference>
<dbReference type="GO" id="GO:0016787">
    <property type="term" value="F:hydrolase activity"/>
    <property type="evidence" value="ECO:0007669"/>
    <property type="project" value="UniProtKB-KW"/>
</dbReference>
<dbReference type="PANTHER" id="PTHR42103">
    <property type="entry name" value="ALPHA/BETA-HYDROLASES SUPERFAMILY PROTEIN"/>
    <property type="match status" value="1"/>
</dbReference>
<dbReference type="SUPFAM" id="SSF53474">
    <property type="entry name" value="alpha/beta-Hydrolases"/>
    <property type="match status" value="1"/>
</dbReference>
<sequence length="211" mass="22753">MTFLLDGPAGPLEALYTRAPNPRGWAALVCHPHPVFGGTMHNRVVYRTAKAFLAGGAHVLRFNFRGVGASRGGYDGGIGEQADAAAALAYLQAHHPQEVIVVAGFSFGSWVGFQAALRCPQVRGLLGVGVPALRFDFSFLHRVTLPKWIIQGDADEFGPAADVEALLARCQEPKGRTFIPRANHFFDEHQTELADALTAAVAWLQRQSLPA</sequence>
<keyword evidence="2" id="KW-0378">Hydrolase</keyword>
<dbReference type="RefSeq" id="WP_211423130.1">
    <property type="nucleotide sequence ID" value="NZ_CP072642.1"/>
</dbReference>
<proteinExistence type="predicted"/>
<gene>
    <name evidence="2" type="ORF">J8C05_05365</name>
</gene>
<dbReference type="Pfam" id="PF00561">
    <property type="entry name" value="Abhydrolase_1"/>
    <property type="match status" value="1"/>
</dbReference>
<organism evidence="2 3">
    <name type="scientific">Chloracidobacterium sp. N</name>
    <dbReference type="NCBI Taxonomy" id="2821540"/>
    <lineage>
        <taxon>Bacteria</taxon>
        <taxon>Pseudomonadati</taxon>
        <taxon>Acidobacteriota</taxon>
        <taxon>Terriglobia</taxon>
        <taxon>Terriglobales</taxon>
        <taxon>Acidobacteriaceae</taxon>
        <taxon>Chloracidobacterium</taxon>
        <taxon>Chloracidobacterium aggregatum</taxon>
    </lineage>
</organism>
<dbReference type="PANTHER" id="PTHR42103:SF2">
    <property type="entry name" value="AB HYDROLASE-1 DOMAIN-CONTAINING PROTEIN"/>
    <property type="match status" value="1"/>
</dbReference>